<reference evidence="6 7" key="1">
    <citation type="submission" date="2014-09" db="EMBL/GenBank/DDBJ databases">
        <title>Vibrio maritimus JCM 19240. (C210) whole genome shotgun sequence.</title>
        <authorList>
            <person name="Sawabe T."/>
            <person name="Meirelles P."/>
            <person name="Nakanishi M."/>
            <person name="Sayaka M."/>
            <person name="Hattori M."/>
            <person name="Ohkuma M."/>
        </authorList>
    </citation>
    <scope>NUCLEOTIDE SEQUENCE [LARGE SCALE GENOMIC DNA]</scope>
    <source>
        <strain evidence="6 7">JCM 19240</strain>
    </source>
</reference>
<keyword evidence="3 5" id="KW-0732">Signal</keyword>
<dbReference type="PRINTS" id="PR00909">
    <property type="entry name" value="SPERMDNBNDNG"/>
</dbReference>
<evidence type="ECO:0000256" key="5">
    <source>
        <dbReference type="SAM" id="SignalP"/>
    </source>
</evidence>
<dbReference type="CDD" id="cd13590">
    <property type="entry name" value="PBP2_PotD_PotF_like"/>
    <property type="match status" value="1"/>
</dbReference>
<dbReference type="Pfam" id="PF13416">
    <property type="entry name" value="SBP_bac_8"/>
    <property type="match status" value="1"/>
</dbReference>
<evidence type="ECO:0000313" key="7">
    <source>
        <dbReference type="Proteomes" id="UP000029224"/>
    </source>
</evidence>
<feature type="signal peptide" evidence="5">
    <location>
        <begin position="1"/>
        <end position="27"/>
    </location>
</feature>
<dbReference type="SUPFAM" id="SSF53850">
    <property type="entry name" value="Periplasmic binding protein-like II"/>
    <property type="match status" value="1"/>
</dbReference>
<dbReference type="GO" id="GO:0019808">
    <property type="term" value="F:polyamine binding"/>
    <property type="evidence" value="ECO:0007669"/>
    <property type="project" value="InterPro"/>
</dbReference>
<evidence type="ECO:0000256" key="4">
    <source>
        <dbReference type="ARBA" id="ARBA00022764"/>
    </source>
</evidence>
<comment type="subcellular location">
    <subcellularLocation>
        <location evidence="1">Periplasm</location>
    </subcellularLocation>
</comment>
<dbReference type="AlphaFoldDB" id="A0A090TLA6"/>
<dbReference type="OrthoDB" id="9769319at2"/>
<dbReference type="PANTHER" id="PTHR30222">
    <property type="entry name" value="SPERMIDINE/PUTRESCINE-BINDING PERIPLASMIC PROTEIN"/>
    <property type="match status" value="1"/>
</dbReference>
<dbReference type="GO" id="GO:0015846">
    <property type="term" value="P:polyamine transport"/>
    <property type="evidence" value="ECO:0007669"/>
    <property type="project" value="InterPro"/>
</dbReference>
<evidence type="ECO:0000256" key="2">
    <source>
        <dbReference type="ARBA" id="ARBA00022448"/>
    </source>
</evidence>
<dbReference type="EMBL" id="BBMT01000001">
    <property type="protein sequence ID" value="GAL32082.1"/>
    <property type="molecule type" value="Genomic_DNA"/>
</dbReference>
<protein>
    <submittedName>
        <fullName evidence="6">Predicted polyamine sensor NspS</fullName>
    </submittedName>
</protein>
<keyword evidence="2" id="KW-0813">Transport</keyword>
<feature type="chain" id="PRO_5001863968" evidence="5">
    <location>
        <begin position="28"/>
        <end position="352"/>
    </location>
</feature>
<organism evidence="6 7">
    <name type="scientific">Vibrio maritimus</name>
    <dbReference type="NCBI Taxonomy" id="990268"/>
    <lineage>
        <taxon>Bacteria</taxon>
        <taxon>Pseudomonadati</taxon>
        <taxon>Pseudomonadota</taxon>
        <taxon>Gammaproteobacteria</taxon>
        <taxon>Vibrionales</taxon>
        <taxon>Vibrionaceae</taxon>
        <taxon>Vibrio</taxon>
    </lineage>
</organism>
<name>A0A090TLA6_9VIBR</name>
<dbReference type="InterPro" id="IPR006059">
    <property type="entry name" value="SBP"/>
</dbReference>
<keyword evidence="7" id="KW-1185">Reference proteome</keyword>
<evidence type="ECO:0000313" key="6">
    <source>
        <dbReference type="EMBL" id="GAL32082.1"/>
    </source>
</evidence>
<dbReference type="Gene3D" id="3.40.190.10">
    <property type="entry name" value="Periplasmic binding protein-like II"/>
    <property type="match status" value="2"/>
</dbReference>
<evidence type="ECO:0000256" key="1">
    <source>
        <dbReference type="ARBA" id="ARBA00004418"/>
    </source>
</evidence>
<reference evidence="6 7" key="2">
    <citation type="submission" date="2014-09" db="EMBL/GenBank/DDBJ databases">
        <authorList>
            <consortium name="NBRP consortium"/>
            <person name="Sawabe T."/>
            <person name="Meirelles P."/>
            <person name="Nakanishi M."/>
            <person name="Sayaka M."/>
            <person name="Hattori M."/>
            <person name="Ohkuma M."/>
        </authorList>
    </citation>
    <scope>NUCLEOTIDE SEQUENCE [LARGE SCALE GENOMIC DNA]</scope>
    <source>
        <strain evidence="6 7">JCM 19240</strain>
    </source>
</reference>
<dbReference type="InterPro" id="IPR001188">
    <property type="entry name" value="Sperm_putr-bd"/>
</dbReference>
<sequence>MSKQSRPKGRFELSCLLLVLLCSPLQAEHGDYSVHIYNWEAFMAPSVINNLKLEHRIEIEQLYFSDEAVRDELLLSERGKTIDIVVIESVRLQALSRLGVVRPITSLREKLSSRFDAKWMDACGDYGIPYAWGTSGILYRHDKVTPPISSWRTLLEPADSLKGRVSMYYHPIDLIGAALLASNKHPFSEDEVALQSAHKLLKSQRSYLGTTNYILNEIGQPENLKNIDIAFGFSGDHHALNRAESSVNWSYVVPKEGTIVWLECLAIPSGSRFHDKTLFTLDYLTSPEVAALNAEESWFSTPNKDVRAFLSQQYLDDPVISPESDLIEKSFIYSPVSDSGLLLRQRIVEDLR</sequence>
<keyword evidence="4" id="KW-0574">Periplasm</keyword>
<dbReference type="Proteomes" id="UP000029224">
    <property type="component" value="Unassembled WGS sequence"/>
</dbReference>
<evidence type="ECO:0000256" key="3">
    <source>
        <dbReference type="ARBA" id="ARBA00022729"/>
    </source>
</evidence>
<dbReference type="PANTHER" id="PTHR30222:SF12">
    <property type="entry name" value="NORSPERMIDINE SENSOR"/>
    <property type="match status" value="1"/>
</dbReference>
<gene>
    <name evidence="6" type="ORF">JCM19240_5513</name>
</gene>
<comment type="caution">
    <text evidence="6">The sequence shown here is derived from an EMBL/GenBank/DDBJ whole genome shotgun (WGS) entry which is preliminary data.</text>
</comment>
<proteinExistence type="predicted"/>
<accession>A0A090TLA6</accession>
<dbReference type="GO" id="GO:0042597">
    <property type="term" value="C:periplasmic space"/>
    <property type="evidence" value="ECO:0007669"/>
    <property type="project" value="UniProtKB-SubCell"/>
</dbReference>